<organism evidence="1 2">
    <name type="scientific">Fadolivirus FV1/VV64</name>
    <dbReference type="NCBI Taxonomy" id="3070911"/>
    <lineage>
        <taxon>Viruses</taxon>
        <taxon>Varidnaviria</taxon>
        <taxon>Bamfordvirae</taxon>
        <taxon>Nucleocytoviricota</taxon>
        <taxon>Megaviricetes</taxon>
        <taxon>Imitervirales</taxon>
        <taxon>Mimiviridae</taxon>
        <taxon>Klosneuvirinae</taxon>
        <taxon>Fadolivirus</taxon>
        <taxon>Fadolivirus algeromassiliense</taxon>
    </lineage>
</organism>
<name>A0A7D3UV03_9VIRU</name>
<gene>
    <name evidence="1" type="ORF">Fadolivirus_1_1093</name>
</gene>
<dbReference type="EMBL" id="MT418680">
    <property type="protein sequence ID" value="QKF94551.1"/>
    <property type="molecule type" value="Genomic_DNA"/>
</dbReference>
<dbReference type="Proteomes" id="UP001162001">
    <property type="component" value="Segment"/>
</dbReference>
<proteinExistence type="predicted"/>
<keyword evidence="2" id="KW-1185">Reference proteome</keyword>
<sequence length="117" mass="13664">MLCCIDSDSSEEQYITSYIDKHANHHPIINITDEDYQLALHFFYLDTTQNVIHKHNNKFCYKHSCNNIVLKKMNYIKINGKTIIVISYQRTGCTLNYELFIDLNNNTILTAHAFGKC</sequence>
<evidence type="ECO:0000313" key="1">
    <source>
        <dbReference type="EMBL" id="QKF94551.1"/>
    </source>
</evidence>
<evidence type="ECO:0000313" key="2">
    <source>
        <dbReference type="Proteomes" id="UP001162001"/>
    </source>
</evidence>
<accession>A0A7D3UV03</accession>
<protein>
    <submittedName>
        <fullName evidence="1">Uncharacterized protein</fullName>
    </submittedName>
</protein>
<reference evidence="1 2" key="1">
    <citation type="submission" date="2020-04" db="EMBL/GenBank/DDBJ databases">
        <title>Advantages and limits of metagenomic assembly and binning of a giant virus.</title>
        <authorList>
            <person name="Schulz F."/>
            <person name="Andreani J."/>
            <person name="Francis R."/>
            <person name="Boudjemaa H."/>
            <person name="Bou Khalil J.Y."/>
            <person name="Lee J."/>
            <person name="La Scola B."/>
            <person name="Woyke T."/>
        </authorList>
    </citation>
    <scope>NUCLEOTIDE SEQUENCE [LARGE SCALE GENOMIC DNA]</scope>
    <source>
        <strain evidence="1 2">FV1/VV64</strain>
    </source>
</reference>